<proteinExistence type="inferred from homology"/>
<dbReference type="Pfam" id="PF13102">
    <property type="entry name" value="Phage_int_SAM_5"/>
    <property type="match status" value="1"/>
</dbReference>
<evidence type="ECO:0000259" key="4">
    <source>
        <dbReference type="PROSITE" id="PS51898"/>
    </source>
</evidence>
<organism evidence="5 6">
    <name type="scientific">Emticicia aquatilis</name>
    <dbReference type="NCBI Taxonomy" id="1537369"/>
    <lineage>
        <taxon>Bacteria</taxon>
        <taxon>Pseudomonadati</taxon>
        <taxon>Bacteroidota</taxon>
        <taxon>Cytophagia</taxon>
        <taxon>Cytophagales</taxon>
        <taxon>Leadbetterellaceae</taxon>
        <taxon>Emticicia</taxon>
    </lineage>
</organism>
<dbReference type="GO" id="GO:0006310">
    <property type="term" value="P:DNA recombination"/>
    <property type="evidence" value="ECO:0007669"/>
    <property type="project" value="UniProtKB-KW"/>
</dbReference>
<dbReference type="GO" id="GO:0015074">
    <property type="term" value="P:DNA integration"/>
    <property type="evidence" value="ECO:0007669"/>
    <property type="project" value="InterPro"/>
</dbReference>
<keyword evidence="3" id="KW-0233">DNA recombination</keyword>
<dbReference type="PROSITE" id="PS51898">
    <property type="entry name" value="TYR_RECOMBINASE"/>
    <property type="match status" value="1"/>
</dbReference>
<dbReference type="GO" id="GO:0003677">
    <property type="term" value="F:DNA binding"/>
    <property type="evidence" value="ECO:0007669"/>
    <property type="project" value="UniProtKB-KW"/>
</dbReference>
<evidence type="ECO:0000313" key="5">
    <source>
        <dbReference type="EMBL" id="GGD40647.1"/>
    </source>
</evidence>
<dbReference type="InterPro" id="IPR002104">
    <property type="entry name" value="Integrase_catalytic"/>
</dbReference>
<dbReference type="RefSeq" id="WP_188763546.1">
    <property type="nucleotide sequence ID" value="NZ_BMKK01000001.1"/>
</dbReference>
<evidence type="ECO:0000256" key="1">
    <source>
        <dbReference type="ARBA" id="ARBA00008857"/>
    </source>
</evidence>
<dbReference type="PANTHER" id="PTHR30349">
    <property type="entry name" value="PHAGE INTEGRASE-RELATED"/>
    <property type="match status" value="1"/>
</dbReference>
<evidence type="ECO:0000313" key="6">
    <source>
        <dbReference type="Proteomes" id="UP000609064"/>
    </source>
</evidence>
<protein>
    <submittedName>
        <fullName evidence="5">Transposase</fullName>
    </submittedName>
</protein>
<dbReference type="Pfam" id="PF00589">
    <property type="entry name" value="Phage_integrase"/>
    <property type="match status" value="1"/>
</dbReference>
<comment type="similarity">
    <text evidence="1">Belongs to the 'phage' integrase family.</text>
</comment>
<name>A0A917DJ69_9BACT</name>
<reference evidence="5" key="2">
    <citation type="submission" date="2020-09" db="EMBL/GenBank/DDBJ databases">
        <authorList>
            <person name="Sun Q."/>
            <person name="Zhou Y."/>
        </authorList>
    </citation>
    <scope>NUCLEOTIDE SEQUENCE</scope>
    <source>
        <strain evidence="5">CGMCC 1.15958</strain>
    </source>
</reference>
<keyword evidence="6" id="KW-1185">Reference proteome</keyword>
<keyword evidence="2" id="KW-0238">DNA-binding</keyword>
<dbReference type="Gene3D" id="1.10.443.10">
    <property type="entry name" value="Intergrase catalytic core"/>
    <property type="match status" value="1"/>
</dbReference>
<accession>A0A917DJ69</accession>
<reference evidence="5" key="1">
    <citation type="journal article" date="2014" name="Int. J. Syst. Evol. Microbiol.">
        <title>Complete genome sequence of Corynebacterium casei LMG S-19264T (=DSM 44701T), isolated from a smear-ripened cheese.</title>
        <authorList>
            <consortium name="US DOE Joint Genome Institute (JGI-PGF)"/>
            <person name="Walter F."/>
            <person name="Albersmeier A."/>
            <person name="Kalinowski J."/>
            <person name="Ruckert C."/>
        </authorList>
    </citation>
    <scope>NUCLEOTIDE SEQUENCE</scope>
    <source>
        <strain evidence="5">CGMCC 1.15958</strain>
    </source>
</reference>
<feature type="domain" description="Tyr recombinase" evidence="4">
    <location>
        <begin position="181"/>
        <end position="349"/>
    </location>
</feature>
<dbReference type="InterPro" id="IPR035386">
    <property type="entry name" value="Arm-DNA-bind_5"/>
</dbReference>
<sequence>MNVIIRERALKGNRKSLFLDVYVNGKQTQETLGLYLEDDKNNPLVKQKNKETLRLADQLKLKRLTEIQHLGLGFRVPQKNNKTFSEYFNDLVSERIKTGKNHETWISVNKHLNDFKKPILFGELTEDFLETFRAYLLKKVHQNSASNYFNKLKASIHRAYREKLIYENPADRVTAPRLVETHREFLTNEELNKLVEEPCKNNLLKKAFIFSCLTGLRWSDVNNLKWKNIQIIDNIPHIVYTQKKTKNSETLPISANALELLGERQKDEDRAFKGLKYSAYNNSTLAIWVLNVGIKKHITFHCARHTNAMLLLNNGVDIYTVSEMLGHRDLKTTQIYAKIMNETKIKALSKLPKIELKNLT</sequence>
<dbReference type="InterPro" id="IPR010998">
    <property type="entry name" value="Integrase_recombinase_N"/>
</dbReference>
<dbReference type="InterPro" id="IPR011010">
    <property type="entry name" value="DNA_brk_join_enz"/>
</dbReference>
<dbReference type="Gene3D" id="1.10.150.130">
    <property type="match status" value="1"/>
</dbReference>
<dbReference type="Proteomes" id="UP000609064">
    <property type="component" value="Unassembled WGS sequence"/>
</dbReference>
<dbReference type="SUPFAM" id="SSF56349">
    <property type="entry name" value="DNA breaking-rejoining enzymes"/>
    <property type="match status" value="1"/>
</dbReference>
<dbReference type="AlphaFoldDB" id="A0A917DJ69"/>
<gene>
    <name evidence="5" type="ORF">GCM10011514_00900</name>
</gene>
<dbReference type="InterPro" id="IPR013762">
    <property type="entry name" value="Integrase-like_cat_sf"/>
</dbReference>
<evidence type="ECO:0000256" key="2">
    <source>
        <dbReference type="ARBA" id="ARBA00023125"/>
    </source>
</evidence>
<dbReference type="PANTHER" id="PTHR30349:SF64">
    <property type="entry name" value="PROPHAGE INTEGRASE INTD-RELATED"/>
    <property type="match status" value="1"/>
</dbReference>
<dbReference type="Pfam" id="PF17293">
    <property type="entry name" value="Arm-DNA-bind_5"/>
    <property type="match status" value="1"/>
</dbReference>
<dbReference type="EMBL" id="BMKK01000001">
    <property type="protein sequence ID" value="GGD40647.1"/>
    <property type="molecule type" value="Genomic_DNA"/>
</dbReference>
<dbReference type="InterPro" id="IPR025269">
    <property type="entry name" value="SAM-like_dom"/>
</dbReference>
<dbReference type="CDD" id="cd01185">
    <property type="entry name" value="INTN1_C_like"/>
    <property type="match status" value="1"/>
</dbReference>
<dbReference type="InterPro" id="IPR050090">
    <property type="entry name" value="Tyrosine_recombinase_XerCD"/>
</dbReference>
<comment type="caution">
    <text evidence="5">The sequence shown here is derived from an EMBL/GenBank/DDBJ whole genome shotgun (WGS) entry which is preliminary data.</text>
</comment>
<evidence type="ECO:0000256" key="3">
    <source>
        <dbReference type="ARBA" id="ARBA00023172"/>
    </source>
</evidence>